<protein>
    <recommendedName>
        <fullName evidence="3">Reverse transcriptase Ty1/copia-type domain-containing protein</fullName>
    </recommendedName>
</protein>
<proteinExistence type="predicted"/>
<dbReference type="OrthoDB" id="846931at2759"/>
<organism evidence="1 2">
    <name type="scientific">Salix dunnii</name>
    <dbReference type="NCBI Taxonomy" id="1413687"/>
    <lineage>
        <taxon>Eukaryota</taxon>
        <taxon>Viridiplantae</taxon>
        <taxon>Streptophyta</taxon>
        <taxon>Embryophyta</taxon>
        <taxon>Tracheophyta</taxon>
        <taxon>Spermatophyta</taxon>
        <taxon>Magnoliopsida</taxon>
        <taxon>eudicotyledons</taxon>
        <taxon>Gunneridae</taxon>
        <taxon>Pentapetalae</taxon>
        <taxon>rosids</taxon>
        <taxon>fabids</taxon>
        <taxon>Malpighiales</taxon>
        <taxon>Salicaceae</taxon>
        <taxon>Saliceae</taxon>
        <taxon>Salix</taxon>
    </lineage>
</organism>
<sequence length="301" mass="33685">MSLDPSAAIFASPQELNAKLMVLILTRNDQEFVAHFVLQLGTQFSLKDLGSLIFLLGIEVVPTFIGIFLSQHKYIWDLLNNTHMDAAKDVSTPLSTSQSLRLVDVTDSMDATGYQSLIRSLHIKRNTTLSLTTFSDSEWAGNIDDRLSTSDYIIFLSCNPISWKLNKQRVVVRSSTETEYRALANGASETLLLLALLQELGFSLKQSPTLFCDNIGATHLGFNLVHHSRMKHIQIDLHFVCDHVQKGTFTVHHVHTHDQLADLLTKPLSHECTDFLRDKIGLADGSPFLRGRIKEGDLIQS</sequence>
<evidence type="ECO:0000313" key="2">
    <source>
        <dbReference type="Proteomes" id="UP000657918"/>
    </source>
</evidence>
<gene>
    <name evidence="1" type="ORF">SADUNF_Sadunf01G0114000</name>
</gene>
<dbReference type="Proteomes" id="UP000657918">
    <property type="component" value="Unassembled WGS sequence"/>
</dbReference>
<evidence type="ECO:0000313" key="1">
    <source>
        <dbReference type="EMBL" id="KAF9689647.1"/>
    </source>
</evidence>
<dbReference type="PANTHER" id="PTHR11439">
    <property type="entry name" value="GAG-POL-RELATED RETROTRANSPOSON"/>
    <property type="match status" value="1"/>
</dbReference>
<reference evidence="1 2" key="1">
    <citation type="submission" date="2020-10" db="EMBL/GenBank/DDBJ databases">
        <title>Plant Genome Project.</title>
        <authorList>
            <person name="Zhang R.-G."/>
        </authorList>
    </citation>
    <scope>NUCLEOTIDE SEQUENCE [LARGE SCALE GENOMIC DNA]</scope>
    <source>
        <strain evidence="1">FAFU-HL-1</strain>
        <tissue evidence="1">Leaf</tissue>
    </source>
</reference>
<accession>A0A835NBA2</accession>
<dbReference type="AlphaFoldDB" id="A0A835NBA2"/>
<dbReference type="EMBL" id="JADGMS010000001">
    <property type="protein sequence ID" value="KAF9689647.1"/>
    <property type="molecule type" value="Genomic_DNA"/>
</dbReference>
<keyword evidence="2" id="KW-1185">Reference proteome</keyword>
<name>A0A835NBA2_9ROSI</name>
<evidence type="ECO:0008006" key="3">
    <source>
        <dbReference type="Google" id="ProtNLM"/>
    </source>
</evidence>
<dbReference type="PANTHER" id="PTHR11439:SF483">
    <property type="entry name" value="PEPTIDE SYNTHASE GLIP-LIKE, PUTATIVE (AFU_ORTHOLOGUE AFUA_3G12920)-RELATED"/>
    <property type="match status" value="1"/>
</dbReference>
<comment type="caution">
    <text evidence="1">The sequence shown here is derived from an EMBL/GenBank/DDBJ whole genome shotgun (WGS) entry which is preliminary data.</text>
</comment>
<dbReference type="CDD" id="cd09272">
    <property type="entry name" value="RNase_HI_RT_Ty1"/>
    <property type="match status" value="1"/>
</dbReference>